<dbReference type="EMBL" id="AY596297">
    <property type="protein sequence ID" value="AAV47566.1"/>
    <property type="molecule type" value="Genomic_DNA"/>
</dbReference>
<reference evidence="2 3" key="1">
    <citation type="journal article" date="2004" name="Genome Res.">
        <title>Genome sequence of Haloarcula marismortui: a halophilic archaeon from the Dead Sea.</title>
        <authorList>
            <person name="Baliga N.S."/>
            <person name="Bonneau R."/>
            <person name="Facciotti M.T."/>
            <person name="Pan M."/>
            <person name="Glusman G."/>
            <person name="Deutsch E.W."/>
            <person name="Shannon P."/>
            <person name="Chiu Y."/>
            <person name="Weng R.S."/>
            <person name="Gan R.R."/>
            <person name="Hung P."/>
            <person name="Date S.V."/>
            <person name="Marcotte E."/>
            <person name="Hood L."/>
            <person name="Ng W.V."/>
        </authorList>
    </citation>
    <scope>NUCLEOTIDE SEQUENCE [LARGE SCALE GENOMIC DNA]</scope>
    <source>
        <strain evidence="3">ATCC 43049 / DSM 3752 / JCM 8966 / VKM B-1809</strain>
    </source>
</reference>
<dbReference type="EnsemblBacteria" id="AAV47566">
    <property type="protein sequence ID" value="AAV47566"/>
    <property type="gene ID" value="rrnAC2810"/>
</dbReference>
<accession>Q5UYT7</accession>
<dbReference type="Gene3D" id="3.60.15.10">
    <property type="entry name" value="Ribonuclease Z/Hydroxyacylglutathione hydrolase-like"/>
    <property type="match status" value="1"/>
</dbReference>
<dbReference type="PaxDb" id="272569-rrnAC2810"/>
<protein>
    <recommendedName>
        <fullName evidence="1">Metallo-beta-lactamase domain-containing protein</fullName>
    </recommendedName>
</protein>
<dbReference type="SMART" id="SM00849">
    <property type="entry name" value="Lactamase_B"/>
    <property type="match status" value="1"/>
</dbReference>
<dbReference type="InterPro" id="IPR050855">
    <property type="entry name" value="NDM-1-like"/>
</dbReference>
<dbReference type="Pfam" id="PF00753">
    <property type="entry name" value="Lactamase_B"/>
    <property type="match status" value="1"/>
</dbReference>
<evidence type="ECO:0000313" key="3">
    <source>
        <dbReference type="Proteomes" id="UP000001169"/>
    </source>
</evidence>
<dbReference type="InterPro" id="IPR037482">
    <property type="entry name" value="ST1585_MBL-fold"/>
</dbReference>
<proteinExistence type="predicted"/>
<dbReference type="AlphaFoldDB" id="Q5UYT7"/>
<sequence>MALPFLLPDCHDSHSITVLPPPVTRTCMGIGDVHEVTVGDCIDVHYVDVGMYGVAEYGPVYIIDAERPALVDTGTGARHETILSAMESVGIAPEDLEVIAATHVHLDHAGGAGYLAEDCPNATVYVHESGKRHLVDPERLWEGTKHAVGDQIEFYGKPIPVAEDRIETLTDGDVIDLGDHSLETLHAPGHAPHQVVFYDPAIDGVFTADAAGIYNPSTDEMHVTTPPVNFTLDQALDDVAMIQDLDPDILMFGHFGAVETGDKLETYTEILPEWVAEVERKREELDDDEAVIDYFVERADTDTWGERKGRAEMRLNVRGVLVALDNRDE</sequence>
<name>Q5UYT7_HALMA</name>
<dbReference type="PANTHER" id="PTHR42951">
    <property type="entry name" value="METALLO-BETA-LACTAMASE DOMAIN-CONTAINING"/>
    <property type="match status" value="1"/>
</dbReference>
<dbReference type="STRING" id="272569.rrnAC2810"/>
<gene>
    <name evidence="2" type="ordered locus">rrnAC2810</name>
</gene>
<feature type="domain" description="Metallo-beta-lactamase" evidence="1">
    <location>
        <begin position="57"/>
        <end position="254"/>
    </location>
</feature>
<dbReference type="InterPro" id="IPR036866">
    <property type="entry name" value="RibonucZ/Hydroxyglut_hydro"/>
</dbReference>
<evidence type="ECO:0000313" key="2">
    <source>
        <dbReference type="EMBL" id="AAV47566.1"/>
    </source>
</evidence>
<dbReference type="KEGG" id="hma:rrnAC2810"/>
<dbReference type="HOGENOM" id="CLU_061385_1_0_2"/>
<organism evidence="2 3">
    <name type="scientific">Haloarcula marismortui (strain ATCC 43049 / DSM 3752 / JCM 8966 / VKM B-1809)</name>
    <name type="common">Halobacterium marismortui</name>
    <dbReference type="NCBI Taxonomy" id="272569"/>
    <lineage>
        <taxon>Archaea</taxon>
        <taxon>Methanobacteriati</taxon>
        <taxon>Methanobacteriota</taxon>
        <taxon>Stenosarchaea group</taxon>
        <taxon>Halobacteria</taxon>
        <taxon>Halobacteriales</taxon>
        <taxon>Haloarculaceae</taxon>
        <taxon>Haloarcula</taxon>
    </lineage>
</organism>
<keyword evidence="3" id="KW-1185">Reference proteome</keyword>
<dbReference type="PATRIC" id="fig|272569.17.peg.3384"/>
<dbReference type="InterPro" id="IPR001279">
    <property type="entry name" value="Metallo-B-lactamas"/>
</dbReference>
<dbReference type="PANTHER" id="PTHR42951:SF4">
    <property type="entry name" value="ACYL-COENZYME A THIOESTERASE MBLAC2"/>
    <property type="match status" value="1"/>
</dbReference>
<dbReference type="CDD" id="cd07726">
    <property type="entry name" value="ST1585-like_MBL-fold"/>
    <property type="match status" value="1"/>
</dbReference>
<dbReference type="SUPFAM" id="SSF56281">
    <property type="entry name" value="Metallo-hydrolase/oxidoreductase"/>
    <property type="match status" value="1"/>
</dbReference>
<dbReference type="eggNOG" id="arCOG00505">
    <property type="taxonomic scope" value="Archaea"/>
</dbReference>
<evidence type="ECO:0000259" key="1">
    <source>
        <dbReference type="SMART" id="SM00849"/>
    </source>
</evidence>
<dbReference type="Proteomes" id="UP000001169">
    <property type="component" value="Chromosome I"/>
</dbReference>